<keyword evidence="2" id="KW-1185">Reference proteome</keyword>
<gene>
    <name evidence="1" type="ORF">MCB1EB_2222</name>
</gene>
<proteinExistence type="predicted"/>
<dbReference type="Proteomes" id="UP000282597">
    <property type="component" value="Chromosome"/>
</dbReference>
<reference evidence="1 2" key="1">
    <citation type="journal article" date="2018" name="Microbes Environ.">
        <title>Comparative Genomic Insights into Endofungal Lifestyles of Two Bacterial Endosymbionts, Mycoavidus cysteinexigens and Burkholderia rhizoxinica.</title>
        <authorList>
            <person name="Sharmin D."/>
            <person name="Guo Y."/>
            <person name="Nishizawa T."/>
            <person name="Ohshima S."/>
            <person name="Sato Y."/>
            <person name="Takashima Y."/>
            <person name="Narisawa K."/>
            <person name="Ohta H."/>
        </authorList>
    </citation>
    <scope>NUCLEOTIDE SEQUENCE [LARGE SCALE GENOMIC DNA]</scope>
    <source>
        <strain evidence="1 2">B1-EB</strain>
    </source>
</reference>
<sequence length="1144" mass="127007">MMENKKSSPLLAKLAAQSADSTSAVADARSDFAAIMAEQDYHSVFDIIRQPKSLFVAKLREAWEGDAELAYDNAMCYAIQIARLFREQQLSSDHMPALGQRSGVRGLVEVGPTYANLFKENWDTFCKVGALEAIDSPVFYLTDIYRWAKKREDEAVGDNRIRLDVRRPDLPGLLIDHQSTHQPIPALQLANKVVADGIKAYLDTTEDKDKSIYAMLAAKRFPFLFPYNYPHHQVTLGLENKKIQLGALNYRARFDLPLVPSMTYPNISTLHAQIMLSELGPEQQKLFIQPSLFTTYYLTWSDIHDKVWGDHDTASLMPWNNAESLAYIVPPQAGATGPDTTTSSDSISGAEITLEDLSGLNAETSYRLLGYHSDKTKSRAMNSTALTESGPHLRIPQFKGHSEDTLENITSSFIGKFWIRGHVANAAESSYTLVLNPGDPYSFYLTEEGSNFFKDHYDTEPTNYEVTNLASLPLFLEKTGLTMDEVDQLMAFGQNAPTVSPNCPPVNGLYAKERAPFPASYHYGAVYVNAGLSPALGLVNLRTAKVPLWSLTNTSLDRFDRLQRMIRLQKWLQLPFEQIDCLIIAACRAEGQRNLAFKPNANTLRALGVFRYLNQHYKVAPDIFAAFLHHISPYSAGENKPLFDRVFNSPVLFETPLILDQGSFEPDPNHETSQPTIQKICAALGLQATQESYGRLAQQTCTEYSGLKRDLDTLSSLYRQTAIPKLFGLSAEEGSALLDLLGGPNYIKMVAKVELNNLNAEQQKEPWHKDILDILMELDWAVRWLKEAKLTVPSVRKLLGYDVPSMTATPNLIGLIQELHMGISQVRVTQHLFTRPDLPALDWLVVLETVIDGEGLVMPLPLELDASSQSALSQCIKNALTAHKQTPEVIEAIVPIFVQLIGEAQASQENLVAAVLNKSLGLAYDRTALVLRWAGSSVHDLLTKTLAEVGENSAALAPEDISEAYIAQLYCIARHAEATTQQKLSAALLRMLLVKPKWLGIPEKTLTLSFACLYLLNRYQSWWERTGAAEDEVLSYFQTANLAVKANKKTAQQAAASAATLARLLVWTTDEVTLATKDLPDGIARTLQQVDWVRRLHDLSQQTGLSVRALQQAAALTANSSELEWKQAGEAMMAAVRASQSAQT</sequence>
<name>A0A2Z6EY39_9BURK</name>
<accession>A0A2Z6EY39</accession>
<evidence type="ECO:0000313" key="2">
    <source>
        <dbReference type="Proteomes" id="UP000282597"/>
    </source>
</evidence>
<dbReference type="AlphaFoldDB" id="A0A2Z6EY39"/>
<dbReference type="KEGG" id="mcys:MCB1EB_2222"/>
<dbReference type="EMBL" id="AP018150">
    <property type="protein sequence ID" value="BBE10383.1"/>
    <property type="molecule type" value="Genomic_DNA"/>
</dbReference>
<dbReference type="RefSeq" id="WP_045364164.1">
    <property type="nucleotide sequence ID" value="NZ_AP018150.1"/>
</dbReference>
<dbReference type="Pfam" id="PF03538">
    <property type="entry name" value="VRP1"/>
    <property type="match status" value="1"/>
</dbReference>
<protein>
    <submittedName>
        <fullName evidence="1">Insecticidal toxin complex protein TcaA2</fullName>
    </submittedName>
</protein>
<evidence type="ECO:0000313" key="1">
    <source>
        <dbReference type="EMBL" id="BBE10383.1"/>
    </source>
</evidence>
<dbReference type="InterPro" id="IPR018003">
    <property type="entry name" value="Insecticidal_toxin/plasmid_vir"/>
</dbReference>
<organism evidence="1 2">
    <name type="scientific">Mycoavidus cysteinexigens</name>
    <dbReference type="NCBI Taxonomy" id="1553431"/>
    <lineage>
        <taxon>Bacteria</taxon>
        <taxon>Pseudomonadati</taxon>
        <taxon>Pseudomonadota</taxon>
        <taxon>Betaproteobacteria</taxon>
        <taxon>Burkholderiales</taxon>
        <taxon>Burkholderiaceae</taxon>
        <taxon>Mycoavidus</taxon>
    </lineage>
</organism>